<evidence type="ECO:0000256" key="10">
    <source>
        <dbReference type="ARBA" id="ARBA00070472"/>
    </source>
</evidence>
<dbReference type="Pfam" id="PF00348">
    <property type="entry name" value="polyprenyl_synt"/>
    <property type="match status" value="1"/>
</dbReference>
<dbReference type="Proteomes" id="UP000028875">
    <property type="component" value="Unassembled WGS sequence"/>
</dbReference>
<proteinExistence type="inferred from homology"/>
<evidence type="ECO:0000256" key="8">
    <source>
        <dbReference type="ARBA" id="ARBA00065985"/>
    </source>
</evidence>
<keyword evidence="5" id="KW-0460">Magnesium</keyword>
<protein>
    <recommendedName>
        <fullName evidence="10">Heptaprenyl diphosphate synthase component 2</fullName>
        <ecNumber evidence="9">2.5.1.30</ecNumber>
    </recommendedName>
</protein>
<keyword evidence="4" id="KW-0479">Metal-binding</keyword>
<evidence type="ECO:0000256" key="11">
    <source>
        <dbReference type="RuleBase" id="RU004466"/>
    </source>
</evidence>
<evidence type="ECO:0000256" key="2">
    <source>
        <dbReference type="ARBA" id="ARBA00006706"/>
    </source>
</evidence>
<dbReference type="GO" id="GO:0000010">
    <property type="term" value="F:heptaprenyl diphosphate synthase activity"/>
    <property type="evidence" value="ECO:0007669"/>
    <property type="project" value="UniProtKB-EC"/>
</dbReference>
<reference evidence="13" key="2">
    <citation type="submission" date="2014-05" db="EMBL/GenBank/DDBJ databases">
        <title>Draft genome sequence of Virgibacillus massiliensis Vm-5.</title>
        <authorList>
            <person name="Khelaifia S."/>
            <person name="Croce O."/>
            <person name="Lagier J.C."/>
            <person name="Raoult D."/>
        </authorList>
    </citation>
    <scope>NUCLEOTIDE SEQUENCE [LARGE SCALE GENOMIC DNA]</scope>
    <source>
        <strain evidence="13">Vm-5</strain>
    </source>
</reference>
<name>A0A024QBC0_9BACI</name>
<dbReference type="SFLD" id="SFLDS00005">
    <property type="entry name" value="Isoprenoid_Synthase_Type_I"/>
    <property type="match status" value="1"/>
</dbReference>
<dbReference type="SUPFAM" id="SSF48576">
    <property type="entry name" value="Terpenoid synthases"/>
    <property type="match status" value="1"/>
</dbReference>
<dbReference type="GO" id="GO:0046872">
    <property type="term" value="F:metal ion binding"/>
    <property type="evidence" value="ECO:0007669"/>
    <property type="project" value="UniProtKB-KW"/>
</dbReference>
<evidence type="ECO:0000256" key="4">
    <source>
        <dbReference type="ARBA" id="ARBA00022723"/>
    </source>
</evidence>
<keyword evidence="3 11" id="KW-0808">Transferase</keyword>
<evidence type="ECO:0000313" key="12">
    <source>
        <dbReference type="EMBL" id="CDQ39804.1"/>
    </source>
</evidence>
<dbReference type="InterPro" id="IPR008949">
    <property type="entry name" value="Isoprenoid_synthase_dom_sf"/>
</dbReference>
<dbReference type="FunFam" id="1.10.600.10:FF:000014">
    <property type="entry name" value="Heptaprenyl diphosphate synthase component II"/>
    <property type="match status" value="1"/>
</dbReference>
<dbReference type="OrthoDB" id="9805316at2"/>
<accession>A0A024QBC0</accession>
<evidence type="ECO:0000256" key="7">
    <source>
        <dbReference type="ARBA" id="ARBA00055604"/>
    </source>
</evidence>
<comment type="cofactor">
    <cofactor evidence="1">
        <name>Mg(2+)</name>
        <dbReference type="ChEBI" id="CHEBI:18420"/>
    </cofactor>
</comment>
<dbReference type="RefSeq" id="WP_038243933.1">
    <property type="nucleotide sequence ID" value="NZ_BNER01000002.1"/>
</dbReference>
<dbReference type="EMBL" id="CCDP010000001">
    <property type="protein sequence ID" value="CDQ39804.1"/>
    <property type="molecule type" value="Genomic_DNA"/>
</dbReference>
<dbReference type="NCBIfam" id="TIGR02748">
    <property type="entry name" value="GerC3_HepT"/>
    <property type="match status" value="1"/>
</dbReference>
<dbReference type="CDD" id="cd00685">
    <property type="entry name" value="Trans_IPPS_HT"/>
    <property type="match status" value="1"/>
</dbReference>
<evidence type="ECO:0000256" key="6">
    <source>
        <dbReference type="ARBA" id="ARBA00050780"/>
    </source>
</evidence>
<comment type="caution">
    <text evidence="12">The sequence shown here is derived from an EMBL/GenBank/DDBJ whole genome shotgun (WGS) entry which is preliminary data.</text>
</comment>
<dbReference type="EC" id="2.5.1.30" evidence="9"/>
<dbReference type="AlphaFoldDB" id="A0A024QBC0"/>
<comment type="subunit">
    <text evidence="8">Heterodimer of component I and II.</text>
</comment>
<dbReference type="PROSITE" id="PS00723">
    <property type="entry name" value="POLYPRENYL_SYNTHASE_1"/>
    <property type="match status" value="1"/>
</dbReference>
<gene>
    <name evidence="12" type="primary">hepT</name>
    <name evidence="12" type="ORF">BN990_02118</name>
</gene>
<organism evidence="12 13">
    <name type="scientific">Virgibacillus massiliensis</name>
    <dbReference type="NCBI Taxonomy" id="1462526"/>
    <lineage>
        <taxon>Bacteria</taxon>
        <taxon>Bacillati</taxon>
        <taxon>Bacillota</taxon>
        <taxon>Bacilli</taxon>
        <taxon>Bacillales</taxon>
        <taxon>Bacillaceae</taxon>
        <taxon>Virgibacillus</taxon>
    </lineage>
</organism>
<evidence type="ECO:0000256" key="9">
    <source>
        <dbReference type="ARBA" id="ARBA00066444"/>
    </source>
</evidence>
<dbReference type="PANTHER" id="PTHR12001:SF69">
    <property type="entry name" value="ALL TRANS-POLYPRENYL-DIPHOSPHATE SYNTHASE PDSS1"/>
    <property type="match status" value="1"/>
</dbReference>
<comment type="similarity">
    <text evidence="2 11">Belongs to the FPP/GGPP synthase family.</text>
</comment>
<dbReference type="InterPro" id="IPR033749">
    <property type="entry name" value="Polyprenyl_synt_CS"/>
</dbReference>
<evidence type="ECO:0000256" key="1">
    <source>
        <dbReference type="ARBA" id="ARBA00001946"/>
    </source>
</evidence>
<dbReference type="GO" id="GO:0008299">
    <property type="term" value="P:isoprenoid biosynthetic process"/>
    <property type="evidence" value="ECO:0007669"/>
    <property type="project" value="InterPro"/>
</dbReference>
<reference evidence="12 13" key="1">
    <citation type="submission" date="2014-03" db="EMBL/GenBank/DDBJ databases">
        <authorList>
            <person name="Urmite Genomes U."/>
        </authorList>
    </citation>
    <scope>NUCLEOTIDE SEQUENCE [LARGE SCALE GENOMIC DNA]</scope>
    <source>
        <strain evidence="12 13">Vm-5</strain>
    </source>
</reference>
<evidence type="ECO:0000256" key="5">
    <source>
        <dbReference type="ARBA" id="ARBA00022842"/>
    </source>
</evidence>
<sequence length="323" mass="36722">MKLAKAYGYLRKDLEEIESSINQMIQADHPVLREASTELLKAGGKRIRPVFVLLSGQIGTYDLERLKIVAVTLELIHTATLVHDDVIDDAEIRRGMPTVRQLYGNRVAMYTGDYILARALEEITLLRDPKIHHLLSKTIVEVCKGEIEQIKDKFDWNQDLRTYLRRIKRKTALLIATSCKLGAIASGVNEKDAHRLYQYGYNIGMSYQIIDDILDFTSSEKELGKPAGNDLLQGNLTLPVFMAMKDESLRNKIKNLFHTDQTVSEAEVKVIVQDIKNTSAIEDSYAISERYLNKALQKLNEIPNSRSKNTLLEIGKYIGKRRS</sequence>
<dbReference type="STRING" id="1462526.BN990_02118"/>
<dbReference type="PROSITE" id="PS00444">
    <property type="entry name" value="POLYPRENYL_SYNTHASE_2"/>
    <property type="match status" value="1"/>
</dbReference>
<dbReference type="InterPro" id="IPR014119">
    <property type="entry name" value="GerC3_HepT"/>
</dbReference>
<dbReference type="InterPro" id="IPR000092">
    <property type="entry name" value="Polyprenyl_synt"/>
</dbReference>
<dbReference type="eggNOG" id="COG0142">
    <property type="taxonomic scope" value="Bacteria"/>
</dbReference>
<comment type="catalytic activity">
    <reaction evidence="6">
        <text>4 isopentenyl diphosphate + (2E,6E)-farnesyl diphosphate = all-trans-heptaprenyl diphosphate + 4 diphosphate</text>
        <dbReference type="Rhea" id="RHEA:27794"/>
        <dbReference type="ChEBI" id="CHEBI:33019"/>
        <dbReference type="ChEBI" id="CHEBI:58206"/>
        <dbReference type="ChEBI" id="CHEBI:128769"/>
        <dbReference type="ChEBI" id="CHEBI:175763"/>
        <dbReference type="EC" id="2.5.1.30"/>
    </reaction>
</comment>
<dbReference type="Gene3D" id="1.10.600.10">
    <property type="entry name" value="Farnesyl Diphosphate Synthase"/>
    <property type="match status" value="1"/>
</dbReference>
<dbReference type="PANTHER" id="PTHR12001">
    <property type="entry name" value="GERANYLGERANYL PYROPHOSPHATE SYNTHASE"/>
    <property type="match status" value="1"/>
</dbReference>
<keyword evidence="13" id="KW-1185">Reference proteome</keyword>
<evidence type="ECO:0000256" key="3">
    <source>
        <dbReference type="ARBA" id="ARBA00022679"/>
    </source>
</evidence>
<evidence type="ECO:0000313" key="13">
    <source>
        <dbReference type="Proteomes" id="UP000028875"/>
    </source>
</evidence>
<comment type="function">
    <text evidence="7">Supplies heptaprenyl diphosphate, the precursor for the side chain of the isoprenoid quinone menaquinone-7 (MQ-7).</text>
</comment>